<dbReference type="GO" id="GO:0050380">
    <property type="term" value="F:undecaprenyl-diphosphatase activity"/>
    <property type="evidence" value="ECO:0007669"/>
    <property type="project" value="UniProtKB-UniRule"/>
</dbReference>
<keyword evidence="7 17" id="KW-0378">Hydrolase</keyword>
<dbReference type="NCBIfam" id="NF001391">
    <property type="entry name" value="PRK00281.1-5"/>
    <property type="match status" value="1"/>
</dbReference>
<feature type="transmembrane region" description="Helical" evidence="17">
    <location>
        <begin position="270"/>
        <end position="288"/>
    </location>
</feature>
<evidence type="ECO:0000256" key="17">
    <source>
        <dbReference type="HAMAP-Rule" id="MF_01006"/>
    </source>
</evidence>
<dbReference type="GO" id="GO:0009252">
    <property type="term" value="P:peptidoglycan biosynthetic process"/>
    <property type="evidence" value="ECO:0007669"/>
    <property type="project" value="UniProtKB-KW"/>
</dbReference>
<evidence type="ECO:0000256" key="9">
    <source>
        <dbReference type="ARBA" id="ARBA00022984"/>
    </source>
</evidence>
<evidence type="ECO:0000256" key="16">
    <source>
        <dbReference type="ARBA" id="ARBA00047594"/>
    </source>
</evidence>
<evidence type="ECO:0000256" key="4">
    <source>
        <dbReference type="ARBA" id="ARBA00021581"/>
    </source>
</evidence>
<comment type="catalytic activity">
    <reaction evidence="16 17">
        <text>di-trans,octa-cis-undecaprenyl diphosphate + H2O = di-trans,octa-cis-undecaprenyl phosphate + phosphate + H(+)</text>
        <dbReference type="Rhea" id="RHEA:28094"/>
        <dbReference type="ChEBI" id="CHEBI:15377"/>
        <dbReference type="ChEBI" id="CHEBI:15378"/>
        <dbReference type="ChEBI" id="CHEBI:43474"/>
        <dbReference type="ChEBI" id="CHEBI:58405"/>
        <dbReference type="ChEBI" id="CHEBI:60392"/>
        <dbReference type="EC" id="3.6.1.27"/>
    </reaction>
</comment>
<evidence type="ECO:0000313" key="18">
    <source>
        <dbReference type="EMBL" id="CRL36909.1"/>
    </source>
</evidence>
<feature type="transmembrane region" description="Helical" evidence="17">
    <location>
        <begin position="54"/>
        <end position="76"/>
    </location>
</feature>
<dbReference type="AlphaFoldDB" id="A0A0M6WKF9"/>
<dbReference type="EMBL" id="QSOB01000001">
    <property type="protein sequence ID" value="RGI70904.1"/>
    <property type="molecule type" value="Genomic_DNA"/>
</dbReference>
<feature type="transmembrane region" description="Helical" evidence="17">
    <location>
        <begin position="167"/>
        <end position="184"/>
    </location>
</feature>
<dbReference type="InterPro" id="IPR003824">
    <property type="entry name" value="UppP"/>
</dbReference>
<evidence type="ECO:0000256" key="10">
    <source>
        <dbReference type="ARBA" id="ARBA00022989"/>
    </source>
</evidence>
<dbReference type="RefSeq" id="WP_055061692.1">
    <property type="nucleotide sequence ID" value="NZ_CP100127.1"/>
</dbReference>
<evidence type="ECO:0000256" key="11">
    <source>
        <dbReference type="ARBA" id="ARBA00023136"/>
    </source>
</evidence>
<evidence type="ECO:0000313" key="19">
    <source>
        <dbReference type="EMBL" id="MSD25756.1"/>
    </source>
</evidence>
<comment type="similarity">
    <text evidence="2 17">Belongs to the UppP family.</text>
</comment>
<reference evidence="19 24" key="4">
    <citation type="journal article" date="2019" name="Nat. Med.">
        <title>A library of human gut bacterial isolates paired with longitudinal multiomics data enables mechanistic microbiome research.</title>
        <authorList>
            <person name="Poyet M."/>
            <person name="Groussin M."/>
            <person name="Gibbons S.M."/>
            <person name="Avila-Pacheco J."/>
            <person name="Jiang X."/>
            <person name="Kearney S.M."/>
            <person name="Perrotta A.R."/>
            <person name="Berdy B."/>
            <person name="Zhao S."/>
            <person name="Lieberman T.D."/>
            <person name="Swanson P.K."/>
            <person name="Smith M."/>
            <person name="Roesemann S."/>
            <person name="Alexander J.E."/>
            <person name="Rich S.A."/>
            <person name="Livny J."/>
            <person name="Vlamakis H."/>
            <person name="Clish C."/>
            <person name="Bullock K."/>
            <person name="Deik A."/>
            <person name="Scott J."/>
            <person name="Pierce K.A."/>
            <person name="Xavier R.J."/>
            <person name="Alm E.J."/>
        </authorList>
    </citation>
    <scope>NUCLEOTIDE SEQUENCE [LARGE SCALE GENOMIC DNA]</scope>
    <source>
        <strain evidence="19 24">BIOML-A5</strain>
    </source>
</reference>
<dbReference type="GO" id="GO:0005886">
    <property type="term" value="C:plasma membrane"/>
    <property type="evidence" value="ECO:0007669"/>
    <property type="project" value="UniProtKB-SubCell"/>
</dbReference>
<dbReference type="PANTHER" id="PTHR30622">
    <property type="entry name" value="UNDECAPRENYL-DIPHOSPHATASE"/>
    <property type="match status" value="1"/>
</dbReference>
<gene>
    <name evidence="17" type="primary">uppP</name>
    <name evidence="21" type="ORF">DXD95_00955</name>
    <name evidence="20" type="ORF">G4312_01955</name>
    <name evidence="19" type="ORF">GKE44_00895</name>
    <name evidence="18" type="ORF">T1815_14501</name>
</gene>
<evidence type="ECO:0000256" key="3">
    <source>
        <dbReference type="ARBA" id="ARBA00012374"/>
    </source>
</evidence>
<evidence type="ECO:0000256" key="12">
    <source>
        <dbReference type="ARBA" id="ARBA00023251"/>
    </source>
</evidence>
<dbReference type="Proteomes" id="UP001193756">
    <property type="component" value="Unassembled WGS sequence"/>
</dbReference>
<reference evidence="20" key="6">
    <citation type="submission" date="2020-02" db="EMBL/GenBank/DDBJ databases">
        <authorList>
            <person name="Littmann E."/>
            <person name="Sorbara M."/>
        </authorList>
    </citation>
    <scope>NUCLEOTIDE SEQUENCE</scope>
    <source>
        <strain evidence="20">MSK.16.45</strain>
    </source>
</reference>
<keyword evidence="6 17" id="KW-0812">Transmembrane</keyword>
<comment type="function">
    <text evidence="17">Catalyzes the dephosphorylation of undecaprenyl diphosphate (UPP). Confers resistance to bacitracin.</text>
</comment>
<evidence type="ECO:0000256" key="15">
    <source>
        <dbReference type="ARBA" id="ARBA00032932"/>
    </source>
</evidence>
<dbReference type="GO" id="GO:0008360">
    <property type="term" value="P:regulation of cell shape"/>
    <property type="evidence" value="ECO:0007669"/>
    <property type="project" value="UniProtKB-KW"/>
</dbReference>
<reference evidence="20" key="5">
    <citation type="journal article" date="2020" name="Cell Host Microbe">
        <title>Functional and Genomic Variation between Human-Derived Isolates of Lachnospiraceae Reveals Inter- and Intra-Species Diversity.</title>
        <authorList>
            <person name="Sorbara M.T."/>
            <person name="Littmann E.R."/>
            <person name="Fontana E."/>
            <person name="Moody T.U."/>
            <person name="Kohout C.E."/>
            <person name="Gjonbalaj M."/>
            <person name="Eaton V."/>
            <person name="Seok R."/>
            <person name="Leiner I.M."/>
            <person name="Pamer E.G."/>
        </authorList>
    </citation>
    <scope>NUCLEOTIDE SEQUENCE</scope>
    <source>
        <strain evidence="20">MSK.16.45</strain>
    </source>
</reference>
<keyword evidence="5 17" id="KW-1003">Cell membrane</keyword>
<evidence type="ECO:0000256" key="6">
    <source>
        <dbReference type="ARBA" id="ARBA00022692"/>
    </source>
</evidence>
<dbReference type="HAMAP" id="MF_01006">
    <property type="entry name" value="Undec_diphosphatase"/>
    <property type="match status" value="1"/>
</dbReference>
<dbReference type="PANTHER" id="PTHR30622:SF3">
    <property type="entry name" value="UNDECAPRENYL-DIPHOSPHATASE"/>
    <property type="match status" value="1"/>
</dbReference>
<feature type="transmembrane region" description="Helical" evidence="17">
    <location>
        <begin position="204"/>
        <end position="225"/>
    </location>
</feature>
<reference evidence="22" key="2">
    <citation type="submission" date="2015-05" db="EMBL/GenBank/DDBJ databases">
        <authorList>
            <consortium name="Pathogen Informatics"/>
        </authorList>
    </citation>
    <scope>NUCLEOTIDE SEQUENCE [LARGE SCALE GENOMIC DNA]</scope>
    <source>
        <strain evidence="22">T1-815</strain>
    </source>
</reference>
<proteinExistence type="inferred from homology"/>
<comment type="subcellular location">
    <subcellularLocation>
        <location evidence="1 17">Cell membrane</location>
        <topology evidence="1 17">Multi-pass membrane protein</topology>
    </subcellularLocation>
</comment>
<evidence type="ECO:0000256" key="5">
    <source>
        <dbReference type="ARBA" id="ARBA00022475"/>
    </source>
</evidence>
<keyword evidence="22" id="KW-1185">Reference proteome</keyword>
<evidence type="ECO:0000313" key="21">
    <source>
        <dbReference type="EMBL" id="RGI70904.1"/>
    </source>
</evidence>
<dbReference type="Pfam" id="PF02673">
    <property type="entry name" value="BacA"/>
    <property type="match status" value="1"/>
</dbReference>
<dbReference type="GO" id="GO:0071555">
    <property type="term" value="P:cell wall organization"/>
    <property type="evidence" value="ECO:0007669"/>
    <property type="project" value="UniProtKB-KW"/>
</dbReference>
<sequence length="289" mass="31854">MEIFDIIKSVIFGIVEGITEWLPISSTGHMILLNEILPLRIGKNPDDFYSMFEVVIQLGAILAVVVLFWSQIWPFGRKNNKAPLAKTGVGAWVKTDIFVLWFHILVSTIPAAIIGVLFDDVFERLFYNFQTVAIMLILFGIAFIVIETRHNGKSAKIDSLVDISYTTALMIGIFQLIAAVFPGTSRSGATIVGALLIGVSRTVAAEYTFFLAIPVMFGASLLKLVKFGFHFTGEEAAILIIGMIVAFVVSLIVIKFLMGYIKKHNFIVFGWYRIVLGAIVLLCGIAGLL</sequence>
<evidence type="ECO:0000256" key="2">
    <source>
        <dbReference type="ARBA" id="ARBA00010621"/>
    </source>
</evidence>
<dbReference type="EC" id="3.6.1.27" evidence="3 17"/>
<keyword evidence="12 17" id="KW-0046">Antibiotic resistance</keyword>
<evidence type="ECO:0000256" key="1">
    <source>
        <dbReference type="ARBA" id="ARBA00004651"/>
    </source>
</evidence>
<dbReference type="Proteomes" id="UP000049472">
    <property type="component" value="Unassembled WGS sequence"/>
</dbReference>
<dbReference type="Proteomes" id="UP000465607">
    <property type="component" value="Unassembled WGS sequence"/>
</dbReference>
<comment type="miscellaneous">
    <text evidence="17">Bacitracin is thought to be involved in the inhibition of peptidoglycan synthesis by sequestering undecaprenyl diphosphate, thereby reducing the pool of lipid carrier available.</text>
</comment>
<feature type="transmembrane region" description="Helical" evidence="17">
    <location>
        <begin position="97"/>
        <end position="118"/>
    </location>
</feature>
<keyword evidence="11 17" id="KW-0472">Membrane</keyword>
<evidence type="ECO:0000313" key="22">
    <source>
        <dbReference type="Proteomes" id="UP000049472"/>
    </source>
</evidence>
<keyword evidence="13 17" id="KW-0961">Cell wall biogenesis/degradation</keyword>
<evidence type="ECO:0000256" key="7">
    <source>
        <dbReference type="ARBA" id="ARBA00022801"/>
    </source>
</evidence>
<dbReference type="NCBIfam" id="TIGR00753">
    <property type="entry name" value="undec_PP_bacA"/>
    <property type="match status" value="1"/>
</dbReference>
<reference evidence="18" key="1">
    <citation type="submission" date="2015-05" db="EMBL/GenBank/DDBJ databases">
        <authorList>
            <person name="Wang D.B."/>
            <person name="Wang M."/>
        </authorList>
    </citation>
    <scope>NUCLEOTIDE SEQUENCE [LARGE SCALE GENOMIC DNA]</scope>
    <source>
        <strain evidence="18">T1-815</strain>
    </source>
</reference>
<evidence type="ECO:0000256" key="14">
    <source>
        <dbReference type="ARBA" id="ARBA00032707"/>
    </source>
</evidence>
<feature type="transmembrane region" description="Helical" evidence="17">
    <location>
        <begin position="124"/>
        <end position="146"/>
    </location>
</feature>
<feature type="transmembrane region" description="Helical" evidence="17">
    <location>
        <begin position="237"/>
        <end position="258"/>
    </location>
</feature>
<dbReference type="EMBL" id="JAAIMP010000002">
    <property type="protein sequence ID" value="NSC76074.1"/>
    <property type="molecule type" value="Genomic_DNA"/>
</dbReference>
<accession>A0A0M6WKF9</accession>
<protein>
    <recommendedName>
        <fullName evidence="4 17">Undecaprenyl-diphosphatase</fullName>
        <ecNumber evidence="3 17">3.6.1.27</ecNumber>
    </recommendedName>
    <alternativeName>
        <fullName evidence="15 17">Bacitracin resistance protein</fullName>
    </alternativeName>
    <alternativeName>
        <fullName evidence="14 17">Undecaprenyl pyrophosphate phosphatase</fullName>
    </alternativeName>
</protein>
<dbReference type="GO" id="GO:0046677">
    <property type="term" value="P:response to antibiotic"/>
    <property type="evidence" value="ECO:0007669"/>
    <property type="project" value="UniProtKB-UniRule"/>
</dbReference>
<keyword evidence="8 17" id="KW-0133">Cell shape</keyword>
<evidence type="ECO:0000256" key="13">
    <source>
        <dbReference type="ARBA" id="ARBA00023316"/>
    </source>
</evidence>
<organism evidence="18 22">
    <name type="scientific">Agathobacter rectalis</name>
    <dbReference type="NCBI Taxonomy" id="39491"/>
    <lineage>
        <taxon>Bacteria</taxon>
        <taxon>Bacillati</taxon>
        <taxon>Bacillota</taxon>
        <taxon>Clostridia</taxon>
        <taxon>Lachnospirales</taxon>
        <taxon>Lachnospiraceae</taxon>
        <taxon>Agathobacter</taxon>
    </lineage>
</organism>
<dbReference type="EMBL" id="WKQV01000001">
    <property type="protein sequence ID" value="MSD25756.1"/>
    <property type="molecule type" value="Genomic_DNA"/>
</dbReference>
<evidence type="ECO:0000313" key="24">
    <source>
        <dbReference type="Proteomes" id="UP000465607"/>
    </source>
</evidence>
<reference evidence="21 23" key="3">
    <citation type="submission" date="2018-08" db="EMBL/GenBank/DDBJ databases">
        <title>A genome reference for cultivated species of the human gut microbiota.</title>
        <authorList>
            <person name="Zou Y."/>
            <person name="Xue W."/>
            <person name="Luo G."/>
        </authorList>
    </citation>
    <scope>NUCLEOTIDE SEQUENCE [LARGE SCALE GENOMIC DNA]</scope>
    <source>
        <strain evidence="21 23">TM10-3</strain>
    </source>
</reference>
<evidence type="ECO:0000313" key="20">
    <source>
        <dbReference type="EMBL" id="NSC76074.1"/>
    </source>
</evidence>
<dbReference type="EMBL" id="CVRQ01000018">
    <property type="protein sequence ID" value="CRL36909.1"/>
    <property type="molecule type" value="Genomic_DNA"/>
</dbReference>
<keyword evidence="9 17" id="KW-0573">Peptidoglycan synthesis</keyword>
<keyword evidence="10 17" id="KW-1133">Transmembrane helix</keyword>
<evidence type="ECO:0000313" key="23">
    <source>
        <dbReference type="Proteomes" id="UP000260642"/>
    </source>
</evidence>
<dbReference type="NCBIfam" id="NF001390">
    <property type="entry name" value="PRK00281.1-4"/>
    <property type="match status" value="1"/>
</dbReference>
<name>A0A0M6WKF9_9FIRM</name>
<evidence type="ECO:0000256" key="8">
    <source>
        <dbReference type="ARBA" id="ARBA00022960"/>
    </source>
</evidence>
<dbReference type="Proteomes" id="UP000260642">
    <property type="component" value="Unassembled WGS sequence"/>
</dbReference>